<evidence type="ECO:0000313" key="7">
    <source>
        <dbReference type="Proteomes" id="UP001432128"/>
    </source>
</evidence>
<keyword evidence="7" id="KW-1185">Reference proteome</keyword>
<feature type="domain" description="Tyr recombinase" evidence="5">
    <location>
        <begin position="139"/>
        <end position="338"/>
    </location>
</feature>
<dbReference type="GO" id="GO:0006310">
    <property type="term" value="P:DNA recombination"/>
    <property type="evidence" value="ECO:0007669"/>
    <property type="project" value="UniProtKB-KW"/>
</dbReference>
<organism evidence="6 7">
    <name type="scientific">Williamsia herbipolensis</name>
    <dbReference type="NCBI Taxonomy" id="1603258"/>
    <lineage>
        <taxon>Bacteria</taxon>
        <taxon>Bacillati</taxon>
        <taxon>Actinomycetota</taxon>
        <taxon>Actinomycetes</taxon>
        <taxon>Mycobacteriales</taxon>
        <taxon>Nocardiaceae</taxon>
        <taxon>Williamsia</taxon>
    </lineage>
</organism>
<reference evidence="6 7" key="1">
    <citation type="submission" date="2022-10" db="EMBL/GenBank/DDBJ databases">
        <title>The complete genomes of actinobacterial strains from the NBC collection.</title>
        <authorList>
            <person name="Joergensen T.S."/>
            <person name="Alvarez Arevalo M."/>
            <person name="Sterndorff E.B."/>
            <person name="Faurdal D."/>
            <person name="Vuksanovic O."/>
            <person name="Mourched A.-S."/>
            <person name="Charusanti P."/>
            <person name="Shaw S."/>
            <person name="Blin K."/>
            <person name="Weber T."/>
        </authorList>
    </citation>
    <scope>NUCLEOTIDE SEQUENCE [LARGE SCALE GENOMIC DNA]</scope>
    <source>
        <strain evidence="6 7">NBC_00319</strain>
    </source>
</reference>
<dbReference type="SUPFAM" id="SSF56349">
    <property type="entry name" value="DNA breaking-rejoining enzymes"/>
    <property type="match status" value="1"/>
</dbReference>
<keyword evidence="2" id="KW-0229">DNA integration</keyword>
<dbReference type="GO" id="GO:0003677">
    <property type="term" value="F:DNA binding"/>
    <property type="evidence" value="ECO:0007669"/>
    <property type="project" value="UniProtKB-KW"/>
</dbReference>
<dbReference type="AlphaFoldDB" id="A0AAU4JYA2"/>
<dbReference type="PROSITE" id="PS51898">
    <property type="entry name" value="TYR_RECOMBINASE"/>
    <property type="match status" value="1"/>
</dbReference>
<gene>
    <name evidence="6" type="ORF">OG579_13630</name>
</gene>
<dbReference type="InterPro" id="IPR010998">
    <property type="entry name" value="Integrase_recombinase_N"/>
</dbReference>
<dbReference type="GO" id="GO:0015074">
    <property type="term" value="P:DNA integration"/>
    <property type="evidence" value="ECO:0007669"/>
    <property type="project" value="UniProtKB-KW"/>
</dbReference>
<evidence type="ECO:0000256" key="2">
    <source>
        <dbReference type="ARBA" id="ARBA00022908"/>
    </source>
</evidence>
<protein>
    <submittedName>
        <fullName evidence="6">Site-specific integrase</fullName>
    </submittedName>
</protein>
<dbReference type="InterPro" id="IPR002104">
    <property type="entry name" value="Integrase_catalytic"/>
</dbReference>
<dbReference type="CDD" id="cd00397">
    <property type="entry name" value="DNA_BRE_C"/>
    <property type="match status" value="1"/>
</dbReference>
<evidence type="ECO:0000259" key="5">
    <source>
        <dbReference type="PROSITE" id="PS51898"/>
    </source>
</evidence>
<evidence type="ECO:0000256" key="4">
    <source>
        <dbReference type="ARBA" id="ARBA00023172"/>
    </source>
</evidence>
<evidence type="ECO:0000256" key="3">
    <source>
        <dbReference type="ARBA" id="ARBA00023125"/>
    </source>
</evidence>
<dbReference type="InterPro" id="IPR011010">
    <property type="entry name" value="DNA_brk_join_enz"/>
</dbReference>
<comment type="similarity">
    <text evidence="1">Belongs to the 'phage' integrase family.</text>
</comment>
<accession>A0AAU4JYA2</accession>
<keyword evidence="4" id="KW-0233">DNA recombination</keyword>
<keyword evidence="3" id="KW-0238">DNA-binding</keyword>
<dbReference type="PANTHER" id="PTHR30629:SF2">
    <property type="entry name" value="PROPHAGE INTEGRASE INTS-RELATED"/>
    <property type="match status" value="1"/>
</dbReference>
<dbReference type="Gene3D" id="1.10.443.10">
    <property type="entry name" value="Intergrase catalytic core"/>
    <property type="match status" value="1"/>
</dbReference>
<evidence type="ECO:0000256" key="1">
    <source>
        <dbReference type="ARBA" id="ARBA00008857"/>
    </source>
</evidence>
<dbReference type="RefSeq" id="WP_328856354.1">
    <property type="nucleotide sequence ID" value="NZ_CP108021.1"/>
</dbReference>
<name>A0AAU4JYA2_9NOCA</name>
<dbReference type="Pfam" id="PF00589">
    <property type="entry name" value="Phage_integrase"/>
    <property type="match status" value="1"/>
</dbReference>
<sequence>MERFDRTGAAAERKLVTALRDRSRAGAADEITPDTTLAAVADLWLSSLDAGGRHTDQTISLYRSAVDRHIRPALGGVRVRETSVGTLERFLASVDGVAIAKRCRVCLSAMLGLAARHDAIKGNPVRDTTSRTTPRGERVPVRALDLAELAQLRQNVAAWSGGNHFGPPRSADMPDLFDVMLGTGGRIGEVLAIRRGDVDLAASPPTLTFTGTVVGSHRQAFGKTSTSHRTVVLPHFAAVAIRRQIARDIPTDDDLLFPSRTGGVRSTHNVRRQLRDARGDEFEWVTPHTLRKTTATTIEREVDIEAAAAQLGHSGSRVTREHYVERAAQAPDLRSALDALAPVSGGFRVGQRESAPSA</sequence>
<dbReference type="Proteomes" id="UP001432128">
    <property type="component" value="Chromosome"/>
</dbReference>
<dbReference type="InterPro" id="IPR050808">
    <property type="entry name" value="Phage_Integrase"/>
</dbReference>
<dbReference type="EMBL" id="CP108021">
    <property type="protein sequence ID" value="WUM18770.1"/>
    <property type="molecule type" value="Genomic_DNA"/>
</dbReference>
<dbReference type="PANTHER" id="PTHR30629">
    <property type="entry name" value="PROPHAGE INTEGRASE"/>
    <property type="match status" value="1"/>
</dbReference>
<dbReference type="Gene3D" id="1.10.150.130">
    <property type="match status" value="1"/>
</dbReference>
<evidence type="ECO:0000313" key="6">
    <source>
        <dbReference type="EMBL" id="WUM18770.1"/>
    </source>
</evidence>
<dbReference type="InterPro" id="IPR013762">
    <property type="entry name" value="Integrase-like_cat_sf"/>
</dbReference>
<proteinExistence type="inferred from homology"/>
<dbReference type="KEGG" id="whr:OG579_13630"/>